<keyword evidence="2" id="KW-0732">Signal</keyword>
<feature type="compositionally biased region" description="Polar residues" evidence="1">
    <location>
        <begin position="183"/>
        <end position="194"/>
    </location>
</feature>
<accession>A0A6A0H7B9</accession>
<feature type="chain" id="PRO_5025391188" evidence="2">
    <location>
        <begin position="19"/>
        <end position="281"/>
    </location>
</feature>
<organism evidence="3">
    <name type="scientific">Hyalella azteca</name>
    <name type="common">Amphipod</name>
    <dbReference type="NCBI Taxonomy" id="294128"/>
    <lineage>
        <taxon>Eukaryota</taxon>
        <taxon>Metazoa</taxon>
        <taxon>Ecdysozoa</taxon>
        <taxon>Arthropoda</taxon>
        <taxon>Crustacea</taxon>
        <taxon>Multicrustacea</taxon>
        <taxon>Malacostraca</taxon>
        <taxon>Eumalacostraca</taxon>
        <taxon>Peracarida</taxon>
        <taxon>Amphipoda</taxon>
        <taxon>Senticaudata</taxon>
        <taxon>Talitrida</taxon>
        <taxon>Talitroidea</taxon>
        <taxon>Hyalellidae</taxon>
        <taxon>Hyalella</taxon>
    </lineage>
</organism>
<feature type="compositionally biased region" description="Polar residues" evidence="1">
    <location>
        <begin position="135"/>
        <end position="152"/>
    </location>
</feature>
<reference evidence="3" key="1">
    <citation type="submission" date="2014-08" db="EMBL/GenBank/DDBJ databases">
        <authorList>
            <person name="Murali S."/>
            <person name="Richards S."/>
            <person name="Bandaranaike D."/>
            <person name="Bellair M."/>
            <person name="Blankenburg K."/>
            <person name="Chao H."/>
            <person name="Dinh H."/>
            <person name="Doddapaneni H."/>
            <person name="Dugan-Rocha S."/>
            <person name="Elkadiri S."/>
            <person name="Gnanaolivu R."/>
            <person name="Hughes D."/>
            <person name="Lee S."/>
            <person name="Li M."/>
            <person name="Ming W."/>
            <person name="Munidasa M."/>
            <person name="Muniz J."/>
            <person name="Nguyen L."/>
            <person name="Osuji N."/>
            <person name="Pu L.-L."/>
            <person name="Puazo M."/>
            <person name="Skinner E."/>
            <person name="Qu C."/>
            <person name="Quiroz J."/>
            <person name="Raj R."/>
            <person name="Weissenberger G."/>
            <person name="Xin Y."/>
            <person name="Zou X."/>
            <person name="Han Y."/>
            <person name="Worley K."/>
            <person name="Muzny D."/>
            <person name="Gibbs R."/>
        </authorList>
    </citation>
    <scope>NUCLEOTIDE SEQUENCE</scope>
    <source>
        <strain evidence="3">HAZT.00-mixed</strain>
        <tissue evidence="3">Whole organism</tissue>
    </source>
</reference>
<evidence type="ECO:0000313" key="3">
    <source>
        <dbReference type="EMBL" id="KAA0201633.1"/>
    </source>
</evidence>
<name>A0A6A0H7B9_HYAAZ</name>
<evidence type="ECO:0000256" key="2">
    <source>
        <dbReference type="SAM" id="SignalP"/>
    </source>
</evidence>
<feature type="non-terminal residue" evidence="3">
    <location>
        <position position="281"/>
    </location>
</feature>
<gene>
    <name evidence="3" type="ORF">HAZT_HAZT005851</name>
</gene>
<feature type="compositionally biased region" description="Polar residues" evidence="1">
    <location>
        <begin position="164"/>
        <end position="176"/>
    </location>
</feature>
<reference evidence="3" key="3">
    <citation type="submission" date="2019-06" db="EMBL/GenBank/DDBJ databases">
        <authorList>
            <person name="Poynton C."/>
            <person name="Hasenbein S."/>
            <person name="Benoit J.B."/>
            <person name="Sepulveda M.S."/>
            <person name="Poelchau M.F."/>
            <person name="Murali S.C."/>
            <person name="Chen S."/>
            <person name="Glastad K.M."/>
            <person name="Werren J.H."/>
            <person name="Vineis J.H."/>
            <person name="Bowen J.L."/>
            <person name="Friedrich M."/>
            <person name="Jones J."/>
            <person name="Robertson H.M."/>
            <person name="Feyereisen R."/>
            <person name="Mechler-Hickson A."/>
            <person name="Mathers N."/>
            <person name="Lee C.E."/>
            <person name="Colbourne J.K."/>
            <person name="Biales A."/>
            <person name="Johnston J.S."/>
            <person name="Wellborn G.A."/>
            <person name="Rosendale A.J."/>
            <person name="Cridge A.G."/>
            <person name="Munoz-Torres M.C."/>
            <person name="Bain P.A."/>
            <person name="Manny A.R."/>
            <person name="Major K.M."/>
            <person name="Lambert F.N."/>
            <person name="Vulpe C.D."/>
            <person name="Tuck P."/>
            <person name="Blalock B.J."/>
            <person name="Lin Y.-Y."/>
            <person name="Smith M.E."/>
            <person name="Ochoa-Acuna H."/>
            <person name="Chen M.-J.M."/>
            <person name="Childers C.P."/>
            <person name="Qu J."/>
            <person name="Dugan S."/>
            <person name="Lee S.L."/>
            <person name="Chao H."/>
            <person name="Dinh H."/>
            <person name="Han Y."/>
            <person name="Doddapaneni H."/>
            <person name="Worley K.C."/>
            <person name="Muzny D.M."/>
            <person name="Gibbs R.A."/>
            <person name="Richards S."/>
        </authorList>
    </citation>
    <scope>NUCLEOTIDE SEQUENCE</scope>
    <source>
        <strain evidence="3">HAZT.00-mixed</strain>
        <tissue evidence="3">Whole organism</tissue>
    </source>
</reference>
<evidence type="ECO:0000256" key="1">
    <source>
        <dbReference type="SAM" id="MobiDB-lite"/>
    </source>
</evidence>
<proteinExistence type="predicted"/>
<protein>
    <submittedName>
        <fullName evidence="3">Uncharacterized protein</fullName>
    </submittedName>
</protein>
<feature type="region of interest" description="Disordered" evidence="1">
    <location>
        <begin position="130"/>
        <end position="194"/>
    </location>
</feature>
<reference evidence="3" key="2">
    <citation type="journal article" date="2018" name="Environ. Sci. Technol.">
        <title>The Toxicogenome of Hyalella azteca: A Model for Sediment Ecotoxicology and Evolutionary Toxicology.</title>
        <authorList>
            <person name="Poynton H.C."/>
            <person name="Hasenbein S."/>
            <person name="Benoit J.B."/>
            <person name="Sepulveda M.S."/>
            <person name="Poelchau M.F."/>
            <person name="Hughes D.S.T."/>
            <person name="Murali S.C."/>
            <person name="Chen S."/>
            <person name="Glastad K.M."/>
            <person name="Goodisman M.A.D."/>
            <person name="Werren J.H."/>
            <person name="Vineis J.H."/>
            <person name="Bowen J.L."/>
            <person name="Friedrich M."/>
            <person name="Jones J."/>
            <person name="Robertson H.M."/>
            <person name="Feyereisen R."/>
            <person name="Mechler-Hickson A."/>
            <person name="Mathers N."/>
            <person name="Lee C.E."/>
            <person name="Colbourne J.K."/>
            <person name="Biales A."/>
            <person name="Johnston J.S."/>
            <person name="Wellborn G.A."/>
            <person name="Rosendale A.J."/>
            <person name="Cridge A.G."/>
            <person name="Munoz-Torres M.C."/>
            <person name="Bain P.A."/>
            <person name="Manny A.R."/>
            <person name="Major K.M."/>
            <person name="Lambert F.N."/>
            <person name="Vulpe C.D."/>
            <person name="Tuck P."/>
            <person name="Blalock B.J."/>
            <person name="Lin Y.Y."/>
            <person name="Smith M.E."/>
            <person name="Ochoa-Acuna H."/>
            <person name="Chen M.M."/>
            <person name="Childers C.P."/>
            <person name="Qu J."/>
            <person name="Dugan S."/>
            <person name="Lee S.L."/>
            <person name="Chao H."/>
            <person name="Dinh H."/>
            <person name="Han Y."/>
            <person name="Doddapaneni H."/>
            <person name="Worley K.C."/>
            <person name="Muzny D.M."/>
            <person name="Gibbs R.A."/>
            <person name="Richards S."/>
        </authorList>
    </citation>
    <scope>NUCLEOTIDE SEQUENCE</scope>
    <source>
        <strain evidence="3">HAZT.00-mixed</strain>
        <tissue evidence="3">Whole organism</tissue>
    </source>
</reference>
<comment type="caution">
    <text evidence="3">The sequence shown here is derived from an EMBL/GenBank/DDBJ whole genome shotgun (WGS) entry which is preliminary data.</text>
</comment>
<sequence>MINEGLVLSLADVLLCACSRVHITGATLAQLDGRFQVESGDGHLRDQLLADLKVQTYLIVNPKELDEEVEPNSLKGTGNDLKRDIAVKFSTHDTDQYKSELPMDILKNGKLNCGTRAAENITEVANKKNVHDSQYPPSTTNFANSRSSTLPPDSSGHLNFMADPSSTITEPTSTVSIPDPISCFSQSTTPRASTPNFSVTILQASEGEISVTEQTETTLAKNPASSERIISGQDCQMSSSVRLNRTGANASKMTKSVECWGSGKPFSSLSHSTMAKNITLT</sequence>
<dbReference type="Proteomes" id="UP000711488">
    <property type="component" value="Unassembled WGS sequence"/>
</dbReference>
<dbReference type="AlphaFoldDB" id="A0A6A0H7B9"/>
<feature type="signal peptide" evidence="2">
    <location>
        <begin position="1"/>
        <end position="18"/>
    </location>
</feature>
<dbReference type="EMBL" id="JQDR03005287">
    <property type="protein sequence ID" value="KAA0201633.1"/>
    <property type="molecule type" value="Genomic_DNA"/>
</dbReference>